<sequence length="402" mass="45130">MTAKSIQQFLAAAKAAVQRGLKSTSGKILLVTGNESADLDSFSSSVVFAYLTDLHAQYTRCKLSGYDNIIPILNIPREEVSLRPELHFVLARLRIPESDIICKDEFLSSIDRSKTDKVDVVLLDHNNLLSDLGDLFGKNVVAILDHHADEGLNNSAEPRIIVPVESCTSLVVNYFADYFRISPEELSVSNEKKDVARLALAPILVDTANLKSKETQEDKDAVAMLMKIISSGILGASDGQESYYVELMTAKRSIDSFGLRDILRKDYKEWLEDNGVRAGISSSVKSLAWTVKKFGWNEFKKGIESWATERKLDAFVFMDSFQDPKEGYRRDLLIAVCSEKGDARVRKFVDAAQIEFELEPFSDEDGLGIQNNDEEGLWCFKQHNLKASRKQVAPLIRQFMQE</sequence>
<name>A0A1E3Q4J3_LIPST</name>
<proteinExistence type="predicted"/>
<dbReference type="InterPro" id="IPR001667">
    <property type="entry name" value="DDH_dom"/>
</dbReference>
<dbReference type="EMBL" id="KV454296">
    <property type="protein sequence ID" value="ODQ72062.1"/>
    <property type="molecule type" value="Genomic_DNA"/>
</dbReference>
<dbReference type="Gene3D" id="3.90.1640.10">
    <property type="entry name" value="inorganic pyrophosphatase (n-terminal core)"/>
    <property type="match status" value="1"/>
</dbReference>
<dbReference type="Pfam" id="PF02833">
    <property type="entry name" value="DHHA2"/>
    <property type="match status" value="1"/>
</dbReference>
<dbReference type="GO" id="GO:0005737">
    <property type="term" value="C:cytoplasm"/>
    <property type="evidence" value="ECO:0007669"/>
    <property type="project" value="InterPro"/>
</dbReference>
<reference evidence="6 7" key="1">
    <citation type="journal article" date="2016" name="Proc. Natl. Acad. Sci. U.S.A.">
        <title>Comparative genomics of biotechnologically important yeasts.</title>
        <authorList>
            <person name="Riley R."/>
            <person name="Haridas S."/>
            <person name="Wolfe K.H."/>
            <person name="Lopes M.R."/>
            <person name="Hittinger C.T."/>
            <person name="Goeker M."/>
            <person name="Salamov A.A."/>
            <person name="Wisecaver J.H."/>
            <person name="Long T.M."/>
            <person name="Calvey C.H."/>
            <person name="Aerts A.L."/>
            <person name="Barry K.W."/>
            <person name="Choi C."/>
            <person name="Clum A."/>
            <person name="Coughlan A.Y."/>
            <person name="Deshpande S."/>
            <person name="Douglass A.P."/>
            <person name="Hanson S.J."/>
            <person name="Klenk H.-P."/>
            <person name="LaButti K.M."/>
            <person name="Lapidus A."/>
            <person name="Lindquist E.A."/>
            <person name="Lipzen A.M."/>
            <person name="Meier-Kolthoff J.P."/>
            <person name="Ohm R.A."/>
            <person name="Otillar R.P."/>
            <person name="Pangilinan J.L."/>
            <person name="Peng Y."/>
            <person name="Rokas A."/>
            <person name="Rosa C.A."/>
            <person name="Scheuner C."/>
            <person name="Sibirny A.A."/>
            <person name="Slot J.C."/>
            <person name="Stielow J.B."/>
            <person name="Sun H."/>
            <person name="Kurtzman C.P."/>
            <person name="Blackwell M."/>
            <person name="Grigoriev I.V."/>
            <person name="Jeffries T.W."/>
        </authorList>
    </citation>
    <scope>NUCLEOTIDE SEQUENCE [LARGE SCALE GENOMIC DNA]</scope>
    <source>
        <strain evidence="6 7">NRRL Y-11557</strain>
    </source>
</reference>
<keyword evidence="3" id="KW-0378">Hydrolase</keyword>
<dbReference type="GO" id="GO:0004309">
    <property type="term" value="F:exopolyphosphatase activity"/>
    <property type="evidence" value="ECO:0007669"/>
    <property type="project" value="TreeGrafter"/>
</dbReference>
<dbReference type="PANTHER" id="PTHR12112">
    <property type="entry name" value="BNIP - RELATED"/>
    <property type="match status" value="1"/>
</dbReference>
<dbReference type="Proteomes" id="UP000094385">
    <property type="component" value="Unassembled WGS sequence"/>
</dbReference>
<evidence type="ECO:0000313" key="7">
    <source>
        <dbReference type="Proteomes" id="UP000094385"/>
    </source>
</evidence>
<keyword evidence="7" id="KW-1185">Reference proteome</keyword>
<organism evidence="6 7">
    <name type="scientific">Lipomyces starkeyi NRRL Y-11557</name>
    <dbReference type="NCBI Taxonomy" id="675824"/>
    <lineage>
        <taxon>Eukaryota</taxon>
        <taxon>Fungi</taxon>
        <taxon>Dikarya</taxon>
        <taxon>Ascomycota</taxon>
        <taxon>Saccharomycotina</taxon>
        <taxon>Lipomycetes</taxon>
        <taxon>Lipomycetales</taxon>
        <taxon>Lipomycetaceae</taxon>
        <taxon>Lipomyces</taxon>
    </lineage>
</organism>
<protein>
    <recommendedName>
        <fullName evidence="5">DHHA2 domain-containing protein</fullName>
    </recommendedName>
</protein>
<dbReference type="SUPFAM" id="SSF64182">
    <property type="entry name" value="DHH phosphoesterases"/>
    <property type="match status" value="1"/>
</dbReference>
<feature type="domain" description="DHHA2" evidence="5">
    <location>
        <begin position="244"/>
        <end position="400"/>
    </location>
</feature>
<dbReference type="STRING" id="675824.A0A1E3Q4J3"/>
<dbReference type="AlphaFoldDB" id="A0A1E3Q4J3"/>
<evidence type="ECO:0000313" key="6">
    <source>
        <dbReference type="EMBL" id="ODQ72062.1"/>
    </source>
</evidence>
<evidence type="ECO:0000256" key="4">
    <source>
        <dbReference type="ARBA" id="ARBA00023211"/>
    </source>
</evidence>
<keyword evidence="2" id="KW-0479">Metal-binding</keyword>
<dbReference type="GO" id="GO:0046872">
    <property type="term" value="F:metal ion binding"/>
    <property type="evidence" value="ECO:0007669"/>
    <property type="project" value="UniProtKB-KW"/>
</dbReference>
<dbReference type="Gene3D" id="3.10.310.20">
    <property type="entry name" value="DHHA2 domain"/>
    <property type="match status" value="1"/>
</dbReference>
<dbReference type="Pfam" id="PF01368">
    <property type="entry name" value="DHH"/>
    <property type="match status" value="1"/>
</dbReference>
<dbReference type="OrthoDB" id="374045at2759"/>
<dbReference type="SMART" id="SM01131">
    <property type="entry name" value="DHHA2"/>
    <property type="match status" value="1"/>
</dbReference>
<evidence type="ECO:0000256" key="3">
    <source>
        <dbReference type="ARBA" id="ARBA00022801"/>
    </source>
</evidence>
<accession>A0A1E3Q4J3</accession>
<dbReference type="PANTHER" id="PTHR12112:SF39">
    <property type="entry name" value="EG:152A3.5 PROTEIN (FBGN0003116_PN PROTEIN)"/>
    <property type="match status" value="1"/>
</dbReference>
<evidence type="ECO:0000256" key="2">
    <source>
        <dbReference type="ARBA" id="ARBA00022723"/>
    </source>
</evidence>
<dbReference type="InterPro" id="IPR038763">
    <property type="entry name" value="DHH_sf"/>
</dbReference>
<evidence type="ECO:0000259" key="5">
    <source>
        <dbReference type="SMART" id="SM01131"/>
    </source>
</evidence>
<keyword evidence="4" id="KW-0464">Manganese</keyword>
<evidence type="ECO:0000256" key="1">
    <source>
        <dbReference type="ARBA" id="ARBA00001936"/>
    </source>
</evidence>
<gene>
    <name evidence="6" type="ORF">LIPSTDRAFT_72748</name>
</gene>
<dbReference type="InterPro" id="IPR004097">
    <property type="entry name" value="DHHA2"/>
</dbReference>
<comment type="cofactor">
    <cofactor evidence="1">
        <name>Mn(2+)</name>
        <dbReference type="ChEBI" id="CHEBI:29035"/>
    </cofactor>
</comment>
<dbReference type="InterPro" id="IPR038222">
    <property type="entry name" value="DHHA2_dom_sf"/>
</dbReference>